<dbReference type="PANTHER" id="PTHR43472:SF1">
    <property type="entry name" value="PHOSPHORIBOSYLAMINE--GLYCINE LIGASE, CHLOROPLASTIC"/>
    <property type="match status" value="1"/>
</dbReference>
<dbReference type="SUPFAM" id="SSF51246">
    <property type="entry name" value="Rudiment single hybrid motif"/>
    <property type="match status" value="1"/>
</dbReference>
<dbReference type="PANTHER" id="PTHR43472">
    <property type="entry name" value="PHOSPHORIBOSYLAMINE--GLYCINE LIGASE"/>
    <property type="match status" value="1"/>
</dbReference>
<keyword evidence="2 10" id="KW-0436">Ligase</keyword>
<dbReference type="Gene3D" id="3.30.470.20">
    <property type="entry name" value="ATP-grasp fold, B domain"/>
    <property type="match status" value="1"/>
</dbReference>
<accession>A0A4S3K227</accession>
<comment type="caution">
    <text evidence="10">The sequence shown here is derived from an EMBL/GenBank/DDBJ whole genome shotgun (WGS) entry which is preliminary data.</text>
</comment>
<keyword evidence="4" id="KW-0658">Purine biosynthesis</keyword>
<dbReference type="AlphaFoldDB" id="A0A4S3K227"/>
<dbReference type="Proteomes" id="UP000295341">
    <property type="component" value="Unassembled WGS sequence"/>
</dbReference>
<dbReference type="GO" id="GO:0006164">
    <property type="term" value="P:purine nucleotide biosynthetic process"/>
    <property type="evidence" value="ECO:0007669"/>
    <property type="project" value="UniProtKB-KW"/>
</dbReference>
<evidence type="ECO:0000256" key="8">
    <source>
        <dbReference type="ARBA" id="ARBA00042864"/>
    </source>
</evidence>
<evidence type="ECO:0000256" key="3">
    <source>
        <dbReference type="ARBA" id="ARBA00022741"/>
    </source>
</evidence>
<evidence type="ECO:0000313" key="10">
    <source>
        <dbReference type="EMBL" id="TDU26390.1"/>
    </source>
</evidence>
<dbReference type="Pfam" id="PF01071">
    <property type="entry name" value="GARS_A"/>
    <property type="match status" value="1"/>
</dbReference>
<evidence type="ECO:0000256" key="4">
    <source>
        <dbReference type="ARBA" id="ARBA00022755"/>
    </source>
</evidence>
<dbReference type="SMART" id="SM01210">
    <property type="entry name" value="GARS_C"/>
    <property type="match status" value="1"/>
</dbReference>
<reference evidence="10 11" key="1">
    <citation type="submission" date="2019-03" db="EMBL/GenBank/DDBJ databases">
        <title>Genomic Encyclopedia of Type Strains, Phase IV (KMG-IV): sequencing the most valuable type-strain genomes for metagenomic binning, comparative biology and taxonomic classification.</title>
        <authorList>
            <person name="Goeker M."/>
        </authorList>
    </citation>
    <scope>NUCLEOTIDE SEQUENCE [LARGE SCALE GENOMIC DNA]</scope>
    <source>
        <strain evidence="10 11">DSM 26377</strain>
    </source>
</reference>
<comment type="cofactor">
    <cofactor evidence="1">
        <name>Mn(2+)</name>
        <dbReference type="ChEBI" id="CHEBI:29035"/>
    </cofactor>
</comment>
<dbReference type="EMBL" id="SOBT01000010">
    <property type="protein sequence ID" value="TDU26390.1"/>
    <property type="molecule type" value="Genomic_DNA"/>
</dbReference>
<keyword evidence="5" id="KW-0067">ATP-binding</keyword>
<comment type="similarity">
    <text evidence="6">Belongs to the GARS family.</text>
</comment>
<dbReference type="GO" id="GO:0009113">
    <property type="term" value="P:purine nucleobase biosynthetic process"/>
    <property type="evidence" value="ECO:0007669"/>
    <property type="project" value="InterPro"/>
</dbReference>
<dbReference type="InterPro" id="IPR020560">
    <property type="entry name" value="PRibGlycinamide_synth_C-dom"/>
</dbReference>
<dbReference type="InterPro" id="IPR011054">
    <property type="entry name" value="Rudment_hybrid_motif"/>
</dbReference>
<name>A0A4S3K227_9GAMM</name>
<evidence type="ECO:0000313" key="11">
    <source>
        <dbReference type="Proteomes" id="UP000295341"/>
    </source>
</evidence>
<dbReference type="RefSeq" id="WP_133882610.1">
    <property type="nucleotide sequence ID" value="NZ_MWIN01000019.1"/>
</dbReference>
<keyword evidence="11" id="KW-1185">Reference proteome</keyword>
<keyword evidence="3" id="KW-0547">Nucleotide-binding</keyword>
<dbReference type="Gene3D" id="3.90.600.10">
    <property type="entry name" value="Phosphoribosylglycinamide synthetase, C-terminal domain"/>
    <property type="match status" value="1"/>
</dbReference>
<dbReference type="GO" id="GO:0004637">
    <property type="term" value="F:phosphoribosylamine-glycine ligase activity"/>
    <property type="evidence" value="ECO:0007669"/>
    <property type="project" value="InterPro"/>
</dbReference>
<dbReference type="InterPro" id="IPR037123">
    <property type="entry name" value="PRibGlycinamide_synth_C_sf"/>
</dbReference>
<dbReference type="InterPro" id="IPR000115">
    <property type="entry name" value="PRibGlycinamide_synth"/>
</dbReference>
<evidence type="ECO:0000256" key="1">
    <source>
        <dbReference type="ARBA" id="ARBA00001936"/>
    </source>
</evidence>
<dbReference type="SMART" id="SM01209">
    <property type="entry name" value="GARS_A"/>
    <property type="match status" value="1"/>
</dbReference>
<dbReference type="OrthoDB" id="7245627at2"/>
<gene>
    <name evidence="10" type="ORF">DFR24_3414</name>
</gene>
<dbReference type="InterPro" id="IPR020561">
    <property type="entry name" value="PRibGlycinamid_synth_ATP-grasp"/>
</dbReference>
<evidence type="ECO:0000256" key="7">
    <source>
        <dbReference type="ARBA" id="ARBA00042242"/>
    </source>
</evidence>
<evidence type="ECO:0000256" key="2">
    <source>
        <dbReference type="ARBA" id="ARBA00022598"/>
    </source>
</evidence>
<dbReference type="GO" id="GO:0005524">
    <property type="term" value="F:ATP binding"/>
    <property type="evidence" value="ECO:0007669"/>
    <property type="project" value="UniProtKB-KW"/>
</dbReference>
<organism evidence="10 11">
    <name type="scientific">Panacagrimonas perspica</name>
    <dbReference type="NCBI Taxonomy" id="381431"/>
    <lineage>
        <taxon>Bacteria</taxon>
        <taxon>Pseudomonadati</taxon>
        <taxon>Pseudomonadota</taxon>
        <taxon>Gammaproteobacteria</taxon>
        <taxon>Nevskiales</taxon>
        <taxon>Nevskiaceae</taxon>
        <taxon>Panacagrimonas</taxon>
    </lineage>
</organism>
<sequence length="436" mass="48155">MRILGVGDDLCLGSVYLRLCQEGHEVRVSGTSADSVGILEGLIERSDEWSAQLPWIRAAGAEGLIVFETATHGAVQDALRAQGFRVIGGSAWGDRLEEDRDYGQLLLRQLGLQTAATHRFVDHTVAIEFVRRQPGRYVYKICSGHSASTRNYVGQLDSGEDLIAMLAIERRRVGDVPPAFVLMEYVAGAEVGTGAYFDGHRFLQPACIDWEHKRFFPGDLGELTGEMGTVVSFRRSRTLFERVLAPLESSLENSGYVGWLNVNTIVNERGIWPLEFTCRFGYPGTAICGTLQTDAWGTVLRKMADGRGEAIRTRDGYAVGIVLTTPPFPYDEPRCARVPILFRDALDPLDGQHIHLAEVAREQGQLMVSGSRGYPLVVTGVDADLREAQRKANRLAAQVVIPNLRYRTDIGDALIREDMRRLVAWGVLDEGPDPAL</sequence>
<proteinExistence type="inferred from homology"/>
<evidence type="ECO:0000259" key="9">
    <source>
        <dbReference type="SMART" id="SM01210"/>
    </source>
</evidence>
<evidence type="ECO:0000256" key="6">
    <source>
        <dbReference type="ARBA" id="ARBA00038345"/>
    </source>
</evidence>
<feature type="domain" description="Phosphoribosylglycinamide synthetase C-domain" evidence="9">
    <location>
        <begin position="317"/>
        <end position="414"/>
    </location>
</feature>
<protein>
    <recommendedName>
        <fullName evidence="7">Glycinamide ribonucleotide synthetase</fullName>
    </recommendedName>
    <alternativeName>
        <fullName evidence="8">Phosphoribosylglycinamide synthetase</fullName>
    </alternativeName>
</protein>
<evidence type="ECO:0000256" key="5">
    <source>
        <dbReference type="ARBA" id="ARBA00022840"/>
    </source>
</evidence>
<dbReference type="SUPFAM" id="SSF56059">
    <property type="entry name" value="Glutathione synthetase ATP-binding domain-like"/>
    <property type="match status" value="1"/>
</dbReference>